<keyword evidence="2" id="KW-0238">DNA-binding</keyword>
<dbReference type="SUPFAM" id="SSF53697">
    <property type="entry name" value="SIS domain"/>
    <property type="match status" value="1"/>
</dbReference>
<dbReference type="Gene3D" id="3.40.50.10490">
    <property type="entry name" value="Glucose-6-phosphate isomerase like protein, domain 1"/>
    <property type="match status" value="1"/>
</dbReference>
<dbReference type="InterPro" id="IPR046348">
    <property type="entry name" value="SIS_dom_sf"/>
</dbReference>
<dbReference type="InterPro" id="IPR036388">
    <property type="entry name" value="WH-like_DNA-bd_sf"/>
</dbReference>
<dbReference type="SUPFAM" id="SSF46689">
    <property type="entry name" value="Homeodomain-like"/>
    <property type="match status" value="1"/>
</dbReference>
<dbReference type="Pfam" id="PF01418">
    <property type="entry name" value="HTH_6"/>
    <property type="match status" value="1"/>
</dbReference>
<keyword evidence="7" id="KW-1185">Reference proteome</keyword>
<evidence type="ECO:0000256" key="3">
    <source>
        <dbReference type="ARBA" id="ARBA00023163"/>
    </source>
</evidence>
<dbReference type="InterPro" id="IPR009057">
    <property type="entry name" value="Homeodomain-like_sf"/>
</dbReference>
<dbReference type="InterPro" id="IPR000281">
    <property type="entry name" value="HTH_RpiR"/>
</dbReference>
<protein>
    <submittedName>
        <fullName evidence="6">RpiR family transcriptional regulator</fullName>
    </submittedName>
</protein>
<dbReference type="InterPro" id="IPR047640">
    <property type="entry name" value="RpiR-like"/>
</dbReference>
<dbReference type="InterPro" id="IPR001347">
    <property type="entry name" value="SIS_dom"/>
</dbReference>
<dbReference type="Gene3D" id="1.10.10.10">
    <property type="entry name" value="Winged helix-like DNA-binding domain superfamily/Winged helix DNA-binding domain"/>
    <property type="match status" value="1"/>
</dbReference>
<proteinExistence type="predicted"/>
<keyword evidence="3" id="KW-0804">Transcription</keyword>
<gene>
    <name evidence="6" type="ORF">GCM10011328_12870</name>
</gene>
<feature type="domain" description="SIS" evidence="5">
    <location>
        <begin position="142"/>
        <end position="282"/>
    </location>
</feature>
<dbReference type="PROSITE" id="PS51464">
    <property type="entry name" value="SIS"/>
    <property type="match status" value="1"/>
</dbReference>
<evidence type="ECO:0000313" key="6">
    <source>
        <dbReference type="EMBL" id="GGA39375.1"/>
    </source>
</evidence>
<sequence length="300" mass="31922">MTTCATWKNNMNTFSCSLGLEARLRALQGSFSQAEQRVISLIAADPRRIAHISVTELAKQAATSTATVVRASRRLGFDGYPALRLALAAELSRDQTTSSSPLVADITEQDSPQQILQKLLAFEVEGATATAELIASDGLDQAINALSQARRIDVYGVGASGLVAQDFCQKLRRIGIACQTYGSGDESLVSACLLTSMDVALAISHSGETSEAVDALQQARNAGAFTLAITANARSPLARKADCILLTSGRELGFRAAAMASRTSQLLIIDCLFIGVTQRLPAARDALKRTHDVVAAKRRR</sequence>
<organism evidence="6 7">
    <name type="scientific">Hafnia psychrotolerans</name>
    <dbReference type="NCBI Taxonomy" id="1477018"/>
    <lineage>
        <taxon>Bacteria</taxon>
        <taxon>Pseudomonadati</taxon>
        <taxon>Pseudomonadota</taxon>
        <taxon>Gammaproteobacteria</taxon>
        <taxon>Enterobacterales</taxon>
        <taxon>Hafniaceae</taxon>
        <taxon>Hafnia</taxon>
    </lineage>
</organism>
<dbReference type="PANTHER" id="PTHR30514:SF1">
    <property type="entry name" value="HTH-TYPE TRANSCRIPTIONAL REGULATOR HEXR-RELATED"/>
    <property type="match status" value="1"/>
</dbReference>
<evidence type="ECO:0000313" key="7">
    <source>
        <dbReference type="Proteomes" id="UP000627464"/>
    </source>
</evidence>
<evidence type="ECO:0000259" key="5">
    <source>
        <dbReference type="PROSITE" id="PS51464"/>
    </source>
</evidence>
<evidence type="ECO:0000256" key="2">
    <source>
        <dbReference type="ARBA" id="ARBA00023125"/>
    </source>
</evidence>
<keyword evidence="1" id="KW-0805">Transcription regulation</keyword>
<dbReference type="InterPro" id="IPR035472">
    <property type="entry name" value="RpiR-like_SIS"/>
</dbReference>
<name>A0ABQ1G9N5_9GAMM</name>
<accession>A0ABQ1G9N5</accession>
<dbReference type="Proteomes" id="UP000627464">
    <property type="component" value="Unassembled WGS sequence"/>
</dbReference>
<dbReference type="PANTHER" id="PTHR30514">
    <property type="entry name" value="GLUCOKINASE"/>
    <property type="match status" value="1"/>
</dbReference>
<dbReference type="Pfam" id="PF01380">
    <property type="entry name" value="SIS"/>
    <property type="match status" value="1"/>
</dbReference>
<dbReference type="PROSITE" id="PS51071">
    <property type="entry name" value="HTH_RPIR"/>
    <property type="match status" value="1"/>
</dbReference>
<dbReference type="CDD" id="cd05013">
    <property type="entry name" value="SIS_RpiR"/>
    <property type="match status" value="1"/>
</dbReference>
<dbReference type="EMBL" id="BMFZ01000003">
    <property type="protein sequence ID" value="GGA39375.1"/>
    <property type="molecule type" value="Genomic_DNA"/>
</dbReference>
<reference evidence="7" key="1">
    <citation type="journal article" date="2019" name="Int. J. Syst. Evol. Microbiol.">
        <title>The Global Catalogue of Microorganisms (GCM) 10K type strain sequencing project: providing services to taxonomists for standard genome sequencing and annotation.</title>
        <authorList>
            <consortium name="The Broad Institute Genomics Platform"/>
            <consortium name="The Broad Institute Genome Sequencing Center for Infectious Disease"/>
            <person name="Wu L."/>
            <person name="Ma J."/>
        </authorList>
    </citation>
    <scope>NUCLEOTIDE SEQUENCE [LARGE SCALE GENOMIC DNA]</scope>
    <source>
        <strain evidence="7">CGMCC 1.12806</strain>
    </source>
</reference>
<evidence type="ECO:0000259" key="4">
    <source>
        <dbReference type="PROSITE" id="PS51071"/>
    </source>
</evidence>
<feature type="domain" description="HTH rpiR-type" evidence="4">
    <location>
        <begin position="18"/>
        <end position="94"/>
    </location>
</feature>
<comment type="caution">
    <text evidence="6">The sequence shown here is derived from an EMBL/GenBank/DDBJ whole genome shotgun (WGS) entry which is preliminary data.</text>
</comment>
<evidence type="ECO:0000256" key="1">
    <source>
        <dbReference type="ARBA" id="ARBA00023015"/>
    </source>
</evidence>